<dbReference type="eggNOG" id="ENOG5033S2C">
    <property type="taxonomic scope" value="Bacteria"/>
</dbReference>
<dbReference type="Gene3D" id="2.160.20.10">
    <property type="entry name" value="Single-stranded right-handed beta-helix, Pectin lyase-like"/>
    <property type="match status" value="1"/>
</dbReference>
<dbReference type="STRING" id="1305737.GCA_000526355_02799"/>
<feature type="signal peptide" evidence="1">
    <location>
        <begin position="1"/>
        <end position="23"/>
    </location>
</feature>
<evidence type="ECO:0000313" key="2">
    <source>
        <dbReference type="EMBL" id="KPQ19233.1"/>
    </source>
</evidence>
<dbReference type="Proteomes" id="UP000050421">
    <property type="component" value="Unassembled WGS sequence"/>
</dbReference>
<reference evidence="2 3" key="1">
    <citation type="submission" date="2015-09" db="EMBL/GenBank/DDBJ databases">
        <title>Identification and resolution of microdiversity through metagenomic sequencing of parallel consortia.</title>
        <authorList>
            <person name="Nelson W.C."/>
            <person name="Romine M.F."/>
            <person name="Lindemann S.R."/>
        </authorList>
    </citation>
    <scope>NUCLEOTIDE SEQUENCE [LARGE SCALE GENOMIC DNA]</scope>
    <source>
        <strain evidence="2">HL-49</strain>
    </source>
</reference>
<dbReference type="EMBL" id="LJXT01000013">
    <property type="protein sequence ID" value="KPQ19233.1"/>
    <property type="molecule type" value="Genomic_DNA"/>
</dbReference>
<dbReference type="InterPro" id="IPR012334">
    <property type="entry name" value="Pectin_lyas_fold"/>
</dbReference>
<protein>
    <recommendedName>
        <fullName evidence="4">Right handed beta helix domain-containing protein</fullName>
    </recommendedName>
</protein>
<evidence type="ECO:0008006" key="4">
    <source>
        <dbReference type="Google" id="ProtNLM"/>
    </source>
</evidence>
<proteinExistence type="predicted"/>
<name>A0A0P7XQI9_9BACT</name>
<accession>A0A0P7XQI9</accession>
<feature type="chain" id="PRO_5006145576" description="Right handed beta helix domain-containing protein" evidence="1">
    <location>
        <begin position="24"/>
        <end position="449"/>
    </location>
</feature>
<keyword evidence="1" id="KW-0732">Signal</keyword>
<dbReference type="OrthoDB" id="1119199at2"/>
<comment type="caution">
    <text evidence="2">The sequence shown here is derived from an EMBL/GenBank/DDBJ whole genome shotgun (WGS) entry which is preliminary data.</text>
</comment>
<evidence type="ECO:0000313" key="3">
    <source>
        <dbReference type="Proteomes" id="UP000050421"/>
    </source>
</evidence>
<organism evidence="2 3">
    <name type="scientific">Algoriphagus marincola HL-49</name>
    <dbReference type="NCBI Taxonomy" id="1305737"/>
    <lineage>
        <taxon>Bacteria</taxon>
        <taxon>Pseudomonadati</taxon>
        <taxon>Bacteroidota</taxon>
        <taxon>Cytophagia</taxon>
        <taxon>Cytophagales</taxon>
        <taxon>Cyclobacteriaceae</taxon>
        <taxon>Algoriphagus</taxon>
    </lineage>
</organism>
<dbReference type="InterPro" id="IPR011050">
    <property type="entry name" value="Pectin_lyase_fold/virulence"/>
</dbReference>
<dbReference type="PATRIC" id="fig|1305737.6.peg.1358"/>
<dbReference type="AlphaFoldDB" id="A0A0P7XQI9"/>
<dbReference type="SUPFAM" id="SSF51126">
    <property type="entry name" value="Pectin lyase-like"/>
    <property type="match status" value="1"/>
</dbReference>
<evidence type="ECO:0000256" key="1">
    <source>
        <dbReference type="SAM" id="SignalP"/>
    </source>
</evidence>
<sequence length="449" mass="49025">MKNLKNQILLVFLCMMLSVKVSAQEQENPNTTPNFANQGREWFVSASKGSGQLGTKERPAKDLGNIIHHLKPNDIIRIAEGTYLSRGASGSDEINVPVTIIGGYNESFTSRDPWGEHKTIFTGTNDYQKSTDPRIYIRTDQQRESNGQLSQGGTIVVDGIIVDNGPRNRYHENKGLAIRRKADPRTNQNPSPGSGGIVIVASKFTNVAVQNCIVMNTAPSEGALSVRVFQGGKGIIRNNLTINNTGYGIHARTGYTGSNPELVPKFLIANNTSLFNWKHDAIATYGGDALALDQYLTAKIENNVLGFGHMGGLLNKGAKIELNNNLFTGNSKYDYIEKGAAMRVDAILDEAMLVDFNSDGNETQLIEIPMAERWANIYANRVELSREEVDAAVTVSNSGANQLRSMLGLNVQGSTVEMDAEIHLPLLRLEEALPVGQNPWNGKGCVIPR</sequence>
<gene>
    <name evidence="2" type="ORF">HLUCCX10_03400</name>
</gene>